<reference evidence="1 2" key="1">
    <citation type="submission" date="2018-01" db="EMBL/GenBank/DDBJ databases">
        <title>Draft genome of the strawberry crown rot pathogen Phytophthora cactorum.</title>
        <authorList>
            <person name="Armitage A.D."/>
            <person name="Lysoe E."/>
            <person name="Nellist C.F."/>
            <person name="Harrison R.J."/>
            <person name="Brurberg M.B."/>
        </authorList>
    </citation>
    <scope>NUCLEOTIDE SEQUENCE [LARGE SCALE GENOMIC DNA]</scope>
    <source>
        <strain evidence="1 2">10300</strain>
    </source>
</reference>
<dbReference type="Proteomes" id="UP000251314">
    <property type="component" value="Unassembled WGS sequence"/>
</dbReference>
<sequence length="376" mass="42858">MEARPASDVLRPQIPRHVSMLSSEIVWPVFQRDMARSSAVENTLKRGATRADVSLQMPTLPETIQPPSFAADRTQAERCLGSNYNTNAPAYDDAFAMVAEHESEHLRGYETDQLQPKQKRIRCKTQRRLEQCRANQARYRQKQIDHTKWVDQIVQKLRADIPVLELQCTILRHGRQQDVWDVVVEYFRIFRFGVLVALPRINKQEEAHTVSNPGNSLENAETKQQLAFLRSSMTEDVNLGERTGVEALMDQWRLYSSSFQDLCLQLCRVERTTDRFVSVDATLNVTVSEATLENVFPLVKDQFLRSKLLGQHLQVPYSVCFEWDAAACRLSRVDTTTNFMTPLMRVLGNLADVASVLEHALITRDGTVGINDIGPK</sequence>
<evidence type="ECO:0000313" key="2">
    <source>
        <dbReference type="Proteomes" id="UP000251314"/>
    </source>
</evidence>
<keyword evidence="2" id="KW-1185">Reference proteome</keyword>
<name>A0A329S342_9STRA</name>
<proteinExistence type="predicted"/>
<dbReference type="EMBL" id="MJFZ01000326">
    <property type="protein sequence ID" value="RAW31364.1"/>
    <property type="molecule type" value="Genomic_DNA"/>
</dbReference>
<dbReference type="VEuPathDB" id="FungiDB:PC110_g12288"/>
<accession>A0A329S342</accession>
<organism evidence="1 2">
    <name type="scientific">Phytophthora cactorum</name>
    <dbReference type="NCBI Taxonomy" id="29920"/>
    <lineage>
        <taxon>Eukaryota</taxon>
        <taxon>Sar</taxon>
        <taxon>Stramenopiles</taxon>
        <taxon>Oomycota</taxon>
        <taxon>Peronosporomycetes</taxon>
        <taxon>Peronosporales</taxon>
        <taxon>Peronosporaceae</taxon>
        <taxon>Phytophthora</taxon>
    </lineage>
</organism>
<dbReference type="AlphaFoldDB" id="A0A329S342"/>
<comment type="caution">
    <text evidence="1">The sequence shown here is derived from an EMBL/GenBank/DDBJ whole genome shotgun (WGS) entry which is preliminary data.</text>
</comment>
<protein>
    <submittedName>
        <fullName evidence="1">Uncharacterized protein</fullName>
    </submittedName>
</protein>
<evidence type="ECO:0000313" key="1">
    <source>
        <dbReference type="EMBL" id="RAW31364.1"/>
    </source>
</evidence>
<gene>
    <name evidence="1" type="ORF">PC110_g12288</name>
</gene>
<dbReference type="OrthoDB" id="129249at2759"/>